<dbReference type="CDD" id="cd06749">
    <property type="entry name" value="PDZ_densin_erbin-like"/>
    <property type="match status" value="1"/>
</dbReference>
<dbReference type="InterPro" id="IPR001611">
    <property type="entry name" value="Leu-rich_rpt"/>
</dbReference>
<dbReference type="SMART" id="SM00369">
    <property type="entry name" value="LRR_TYP"/>
    <property type="match status" value="11"/>
</dbReference>
<dbReference type="Gene3D" id="2.30.42.10">
    <property type="match status" value="1"/>
</dbReference>
<dbReference type="SUPFAM" id="SSF50156">
    <property type="entry name" value="PDZ domain-like"/>
    <property type="match status" value="1"/>
</dbReference>
<dbReference type="PANTHER" id="PTHR23119">
    <property type="entry name" value="DISCS LARGE"/>
    <property type="match status" value="1"/>
</dbReference>
<feature type="compositionally biased region" description="Polar residues" evidence="3">
    <location>
        <begin position="653"/>
        <end position="670"/>
    </location>
</feature>
<dbReference type="InterPro" id="IPR003591">
    <property type="entry name" value="Leu-rich_rpt_typical-subtyp"/>
</dbReference>
<feature type="domain" description="PDZ" evidence="4">
    <location>
        <begin position="1276"/>
        <end position="1352"/>
    </location>
</feature>
<feature type="compositionally biased region" description="Pro residues" evidence="3">
    <location>
        <begin position="970"/>
        <end position="981"/>
    </location>
</feature>
<dbReference type="PROSITE" id="PS50106">
    <property type="entry name" value="PDZ"/>
    <property type="match status" value="1"/>
</dbReference>
<organism evidence="5 6">
    <name type="scientific">Mizuhopecten yessoensis</name>
    <name type="common">Japanese scallop</name>
    <name type="synonym">Patinopecten yessoensis</name>
    <dbReference type="NCBI Taxonomy" id="6573"/>
    <lineage>
        <taxon>Eukaryota</taxon>
        <taxon>Metazoa</taxon>
        <taxon>Spiralia</taxon>
        <taxon>Lophotrochozoa</taxon>
        <taxon>Mollusca</taxon>
        <taxon>Bivalvia</taxon>
        <taxon>Autobranchia</taxon>
        <taxon>Pteriomorphia</taxon>
        <taxon>Pectinida</taxon>
        <taxon>Pectinoidea</taxon>
        <taxon>Pectinidae</taxon>
        <taxon>Mizuhopecten</taxon>
    </lineage>
</organism>
<dbReference type="InterPro" id="IPR032675">
    <property type="entry name" value="LRR_dom_sf"/>
</dbReference>
<dbReference type="InterPro" id="IPR001478">
    <property type="entry name" value="PDZ"/>
</dbReference>
<feature type="compositionally biased region" description="Basic and acidic residues" evidence="3">
    <location>
        <begin position="498"/>
        <end position="518"/>
    </location>
</feature>
<feature type="compositionally biased region" description="Basic and acidic residues" evidence="3">
    <location>
        <begin position="1073"/>
        <end position="1087"/>
    </location>
</feature>
<feature type="compositionally biased region" description="Low complexity" evidence="3">
    <location>
        <begin position="639"/>
        <end position="652"/>
    </location>
</feature>
<feature type="compositionally biased region" description="Polar residues" evidence="3">
    <location>
        <begin position="1249"/>
        <end position="1258"/>
    </location>
</feature>
<evidence type="ECO:0000259" key="4">
    <source>
        <dbReference type="PROSITE" id="PS50106"/>
    </source>
</evidence>
<proteinExistence type="predicted"/>
<feature type="region of interest" description="Disordered" evidence="3">
    <location>
        <begin position="863"/>
        <end position="1264"/>
    </location>
</feature>
<dbReference type="PANTHER" id="PTHR23119:SF50">
    <property type="entry name" value="PDZ DOMAIN-CONTAINING PROTEIN"/>
    <property type="match status" value="1"/>
</dbReference>
<feature type="compositionally biased region" description="Basic and acidic residues" evidence="3">
    <location>
        <begin position="1027"/>
        <end position="1041"/>
    </location>
</feature>
<feature type="region of interest" description="Disordered" evidence="3">
    <location>
        <begin position="563"/>
        <end position="677"/>
    </location>
</feature>
<reference evidence="5 6" key="1">
    <citation type="journal article" date="2017" name="Nat. Ecol. Evol.">
        <title>Scallop genome provides insights into evolution of bilaterian karyotype and development.</title>
        <authorList>
            <person name="Wang S."/>
            <person name="Zhang J."/>
            <person name="Jiao W."/>
            <person name="Li J."/>
            <person name="Xun X."/>
            <person name="Sun Y."/>
            <person name="Guo X."/>
            <person name="Huan P."/>
            <person name="Dong B."/>
            <person name="Zhang L."/>
            <person name="Hu X."/>
            <person name="Sun X."/>
            <person name="Wang J."/>
            <person name="Zhao C."/>
            <person name="Wang Y."/>
            <person name="Wang D."/>
            <person name="Huang X."/>
            <person name="Wang R."/>
            <person name="Lv J."/>
            <person name="Li Y."/>
            <person name="Zhang Z."/>
            <person name="Liu B."/>
            <person name="Lu W."/>
            <person name="Hui Y."/>
            <person name="Liang J."/>
            <person name="Zhou Z."/>
            <person name="Hou R."/>
            <person name="Li X."/>
            <person name="Liu Y."/>
            <person name="Li H."/>
            <person name="Ning X."/>
            <person name="Lin Y."/>
            <person name="Zhao L."/>
            <person name="Xing Q."/>
            <person name="Dou J."/>
            <person name="Li Y."/>
            <person name="Mao J."/>
            <person name="Guo H."/>
            <person name="Dou H."/>
            <person name="Li T."/>
            <person name="Mu C."/>
            <person name="Jiang W."/>
            <person name="Fu Q."/>
            <person name="Fu X."/>
            <person name="Miao Y."/>
            <person name="Liu J."/>
            <person name="Yu Q."/>
            <person name="Li R."/>
            <person name="Liao H."/>
            <person name="Li X."/>
            <person name="Kong Y."/>
            <person name="Jiang Z."/>
            <person name="Chourrout D."/>
            <person name="Li R."/>
            <person name="Bao Z."/>
        </authorList>
    </citation>
    <scope>NUCLEOTIDE SEQUENCE [LARGE SCALE GENOMIC DNA]</scope>
    <source>
        <strain evidence="5 6">PY_sf001</strain>
    </source>
</reference>
<evidence type="ECO:0000313" key="6">
    <source>
        <dbReference type="Proteomes" id="UP000242188"/>
    </source>
</evidence>
<evidence type="ECO:0000313" key="5">
    <source>
        <dbReference type="EMBL" id="OWF41401.1"/>
    </source>
</evidence>
<evidence type="ECO:0000256" key="3">
    <source>
        <dbReference type="SAM" id="MobiDB-lite"/>
    </source>
</evidence>
<feature type="compositionally biased region" description="Basic and acidic residues" evidence="3">
    <location>
        <begin position="935"/>
        <end position="948"/>
    </location>
</feature>
<evidence type="ECO:0000256" key="1">
    <source>
        <dbReference type="ARBA" id="ARBA00022614"/>
    </source>
</evidence>
<keyword evidence="1" id="KW-0433">Leucine-rich repeat</keyword>
<feature type="compositionally biased region" description="Basic and acidic residues" evidence="3">
    <location>
        <begin position="1112"/>
        <end position="1131"/>
    </location>
</feature>
<feature type="compositionally biased region" description="Polar residues" evidence="3">
    <location>
        <begin position="1009"/>
        <end position="1026"/>
    </location>
</feature>
<dbReference type="OrthoDB" id="2187496at2759"/>
<feature type="compositionally biased region" description="Polar residues" evidence="3">
    <location>
        <begin position="1089"/>
        <end position="1111"/>
    </location>
</feature>
<keyword evidence="6" id="KW-1185">Reference proteome</keyword>
<comment type="caution">
    <text evidence="5">The sequence shown here is derived from an EMBL/GenBank/DDBJ whole genome shotgun (WGS) entry which is preliminary data.</text>
</comment>
<dbReference type="GO" id="GO:0005912">
    <property type="term" value="C:adherens junction"/>
    <property type="evidence" value="ECO:0007669"/>
    <property type="project" value="TreeGrafter"/>
</dbReference>
<dbReference type="GO" id="GO:0045211">
    <property type="term" value="C:postsynaptic membrane"/>
    <property type="evidence" value="ECO:0007669"/>
    <property type="project" value="TreeGrafter"/>
</dbReference>
<dbReference type="GO" id="GO:0098887">
    <property type="term" value="P:neurotransmitter receptor transport, endosome to postsynaptic membrane"/>
    <property type="evidence" value="ECO:0007669"/>
    <property type="project" value="TreeGrafter"/>
</dbReference>
<dbReference type="GO" id="GO:0043113">
    <property type="term" value="P:receptor clustering"/>
    <property type="evidence" value="ECO:0007669"/>
    <property type="project" value="TreeGrafter"/>
</dbReference>
<dbReference type="EMBL" id="NEDP02005400">
    <property type="protein sequence ID" value="OWF41401.1"/>
    <property type="molecule type" value="Genomic_DNA"/>
</dbReference>
<dbReference type="GO" id="GO:0014069">
    <property type="term" value="C:postsynaptic density"/>
    <property type="evidence" value="ECO:0007669"/>
    <property type="project" value="TreeGrafter"/>
</dbReference>
<dbReference type="STRING" id="6573.A0A210PY42"/>
<dbReference type="Pfam" id="PF13855">
    <property type="entry name" value="LRR_8"/>
    <property type="match status" value="2"/>
</dbReference>
<dbReference type="Pfam" id="PF00595">
    <property type="entry name" value="PDZ"/>
    <property type="match status" value="1"/>
</dbReference>
<dbReference type="Pfam" id="PF23598">
    <property type="entry name" value="LRR_14"/>
    <property type="match status" value="2"/>
</dbReference>
<feature type="compositionally biased region" description="Basic and acidic residues" evidence="3">
    <location>
        <begin position="723"/>
        <end position="739"/>
    </location>
</feature>
<dbReference type="SMART" id="SM00228">
    <property type="entry name" value="PDZ"/>
    <property type="match status" value="1"/>
</dbReference>
<dbReference type="GO" id="GO:0098968">
    <property type="term" value="P:neurotransmitter receptor transport postsynaptic membrane to endosome"/>
    <property type="evidence" value="ECO:0007669"/>
    <property type="project" value="TreeGrafter"/>
</dbReference>
<dbReference type="InterPro" id="IPR036034">
    <property type="entry name" value="PDZ_sf"/>
</dbReference>
<evidence type="ECO:0000256" key="2">
    <source>
        <dbReference type="ARBA" id="ARBA00022737"/>
    </source>
</evidence>
<accession>A0A210PY42</accession>
<gene>
    <name evidence="5" type="ORF">KP79_PYT08422</name>
</gene>
<dbReference type="PROSITE" id="PS51450">
    <property type="entry name" value="LRR"/>
    <property type="match status" value="5"/>
</dbReference>
<dbReference type="FunFam" id="3.80.10.10:FF:000118">
    <property type="entry name" value="Leucine rich repeat containing 7"/>
    <property type="match status" value="1"/>
</dbReference>
<name>A0A210PY42_MIZYE</name>
<dbReference type="Gene3D" id="3.80.10.10">
    <property type="entry name" value="Ribonuclease Inhibitor"/>
    <property type="match status" value="2"/>
</dbReference>
<dbReference type="InterPro" id="IPR050614">
    <property type="entry name" value="Synaptic_Scaffolding_LAP-MAGUK"/>
</dbReference>
<feature type="compositionally biased region" description="Basic residues" evidence="3">
    <location>
        <begin position="705"/>
        <end position="722"/>
    </location>
</feature>
<dbReference type="GO" id="GO:0098609">
    <property type="term" value="P:cell-cell adhesion"/>
    <property type="evidence" value="ECO:0007669"/>
    <property type="project" value="TreeGrafter"/>
</dbReference>
<dbReference type="InterPro" id="IPR055414">
    <property type="entry name" value="LRR_R13L4/SHOC2-like"/>
</dbReference>
<feature type="compositionally biased region" description="Basic and acidic residues" evidence="3">
    <location>
        <begin position="750"/>
        <end position="763"/>
    </location>
</feature>
<keyword evidence="2" id="KW-0677">Repeat</keyword>
<dbReference type="Proteomes" id="UP000242188">
    <property type="component" value="Unassembled WGS sequence"/>
</dbReference>
<dbReference type="GO" id="GO:0045197">
    <property type="term" value="P:establishment or maintenance of epithelial cell apical/basal polarity"/>
    <property type="evidence" value="ECO:0007669"/>
    <property type="project" value="TreeGrafter"/>
</dbReference>
<dbReference type="SUPFAM" id="SSF52058">
    <property type="entry name" value="L domain-like"/>
    <property type="match status" value="2"/>
</dbReference>
<feature type="compositionally biased region" description="Polar residues" evidence="3">
    <location>
        <begin position="568"/>
        <end position="587"/>
    </location>
</feature>
<feature type="region of interest" description="Disordered" evidence="3">
    <location>
        <begin position="701"/>
        <end position="783"/>
    </location>
</feature>
<dbReference type="SMART" id="SM00364">
    <property type="entry name" value="LRR_BAC"/>
    <property type="match status" value="7"/>
</dbReference>
<sequence>MAGFVKKCPCLRPQIEEDVRELDYRHCSLTDVPSEVFNFERTLEELFVDSNQIRDLPRELFYCHGIRKLSLSDNEITHIPPAIASLINLEDLDISKNGIIDMPENIKCCKYLHTVEASVNPLGKLPDGFTQLLNLTQLFLNDTFLDYLPGNFGRLSHLKILEIRENHLKTLPKSFSRLGDLERLDIGHNEFTDLPDVIGSLTGLLELWCDHNQIAQVTPMIGNLKQLMFLDCTKNRIQTLPNEIEGCVSLADLHLTGNHLQGLPESMGNLEHITTLKVDANQLTSLPNTIGGLTALSELNVSRNDLEDLPSSLGLLRNLRTLYADENCLEMIPAELGSCSGITVLSLRSNKLEYIPDELGRIPRLRVLNLSDNLLKFLPFSITKLKELQALWLSENQTRPIVPFQSEIEQETGRKILTCYLLPQCPSEDLGDPNGGGDTDSFHASIWDEEREQRQQIHFEFTEELDEDGKLVRCPTPYPKEMREKIRHARNLAVRQKLTGDGRPWRGGEDNKGFDRESGNGIVSGSADHGDVRLREARIAKPSSPTLQETHRLYKYDREKLAKDKARMQQNRHSSPETFVLDLSQSSRRGDSMSAISRPDSPKKGGKLSPRKYKTDEDDGGFSTRDSSKLSHHSSNPDVSVKSVGVSSVGVSTRTTESIGVTAKSSSDQSGPRGMPGFAYVNPKDLEASFSQYSMFGRSVDPTYHNRKSYHSNQHRGGRHRTRDYDSDTGYRSETEVARFHRQQVLTQQQERRGYESERESRAQRRKGRDGYSSDLDCYQSHGGDSRDIAYRGVPLHQQHNANSLPYDLNESQRQLNQMPHKTSNPHLSIKGSDMYLDSMHRMGSDTYKDSQKPMMRNSEHYIDRSMSHPPHSVDRSLPLPSHTVSRTLPPPSPSQFHRSKIVDQSTPTTAEPPPGFPPGGIERSRSNSASGSHDGGDVRVSDQRRDIYNSSNTREYSNRSTPSNQSNGLPPPYKPAPPYVSSPGQKKLPPTPNRNSPYGVLNYDRRGNNSPTMHQKLSGMTIQEQMESKTESDKYADKNRMPGNVDYGRRNATRQLEKDFNYNDRNCSDGLSDSHNDSRTSHDDYKFNYNSDPSTMSASPDRSRTPVSSSFDEHRDSPRESGYSSREHSSHRNSPFDTPQKYDQPPPSGSYIHVPQGSYGDGSEGRVANMSNYEDVNAFENSNSEPTSQVSSSSDSGYYHGQQFDKPAETPSKYSDYSYPQESRYTTSPGQQYPYTPYATPVRASPKSGGTTNPNQSRESRQPIKIIQNDLKGDKFRVTIKKNPGLGFSIAGGYGAHGNPYRAGDKGIFVTKVQSEGPAAMSLSPGDKILEVNGHDFTKIHHDDAVSVIKQCSSVSMNIERVYTV</sequence>
<feature type="compositionally biased region" description="Polar residues" evidence="3">
    <location>
        <begin position="1213"/>
        <end position="1235"/>
    </location>
</feature>
<feature type="compositionally biased region" description="Basic and acidic residues" evidence="3">
    <location>
        <begin position="863"/>
        <end position="875"/>
    </location>
</feature>
<feature type="compositionally biased region" description="Polar residues" evidence="3">
    <location>
        <begin position="949"/>
        <end position="969"/>
    </location>
</feature>
<protein>
    <submittedName>
        <fullName evidence="5">Leucine-rich repeat-containing protein 7</fullName>
    </submittedName>
</protein>
<dbReference type="GO" id="GO:0016323">
    <property type="term" value="C:basolateral plasma membrane"/>
    <property type="evidence" value="ECO:0007669"/>
    <property type="project" value="TreeGrafter"/>
</dbReference>
<feature type="region of interest" description="Disordered" evidence="3">
    <location>
        <begin position="497"/>
        <end position="529"/>
    </location>
</feature>
<dbReference type="GO" id="GO:0019901">
    <property type="term" value="F:protein kinase binding"/>
    <property type="evidence" value="ECO:0007669"/>
    <property type="project" value="TreeGrafter"/>
</dbReference>
<feature type="compositionally biased region" description="Low complexity" evidence="3">
    <location>
        <begin position="1183"/>
        <end position="1197"/>
    </location>
</feature>